<sequence length="224" mass="24509">MGLGPSIFVLSRGEEPSIPLQTRSSFWLGIADLLQVGSTYGGGDFLELAEILRMRSDDLPSHFIVKVLLGVVGHWNEALYGAMGMAEKVFSSGANLIVYHPNAALCNVVELVVSGVSHAPVYEKIDKRPKSSYSHEFSSCERQHTCTGDSDGYNAGVSLVKQAFEGLGADSKLYGLYVKSKNVDPFKLPRRQGLQNLFLKLIEVVFTIFDEIVIADLPRGGSRR</sequence>
<dbReference type="Gramene" id="EFJ38296">
    <property type="protein sequence ID" value="EFJ38296"/>
    <property type="gene ID" value="SELMODRAFT_402098"/>
</dbReference>
<dbReference type="InParanoid" id="D8QPK6"/>
<keyword evidence="2" id="KW-1185">Reference proteome</keyword>
<evidence type="ECO:0000313" key="1">
    <source>
        <dbReference type="EMBL" id="EFJ38296.1"/>
    </source>
</evidence>
<dbReference type="AlphaFoldDB" id="D8QPK6"/>
<dbReference type="KEGG" id="smo:SELMODRAFT_402098"/>
<dbReference type="EMBL" id="GL377565">
    <property type="protein sequence ID" value="EFJ38296.1"/>
    <property type="molecule type" value="Genomic_DNA"/>
</dbReference>
<dbReference type="HOGENOM" id="CLU_107808_0_0_1"/>
<protein>
    <submittedName>
        <fullName evidence="1">Uncharacterized protein</fullName>
    </submittedName>
</protein>
<dbReference type="Proteomes" id="UP000001514">
    <property type="component" value="Unassembled WGS sequence"/>
</dbReference>
<organism evidence="2">
    <name type="scientific">Selaginella moellendorffii</name>
    <name type="common">Spikemoss</name>
    <dbReference type="NCBI Taxonomy" id="88036"/>
    <lineage>
        <taxon>Eukaryota</taxon>
        <taxon>Viridiplantae</taxon>
        <taxon>Streptophyta</taxon>
        <taxon>Embryophyta</taxon>
        <taxon>Tracheophyta</taxon>
        <taxon>Lycopodiopsida</taxon>
        <taxon>Selaginellales</taxon>
        <taxon>Selaginellaceae</taxon>
        <taxon>Selaginella</taxon>
    </lineage>
</organism>
<gene>
    <name evidence="1" type="ORF">SELMODRAFT_402098</name>
</gene>
<name>D8QPK6_SELML</name>
<evidence type="ECO:0000313" key="2">
    <source>
        <dbReference type="Proteomes" id="UP000001514"/>
    </source>
</evidence>
<reference evidence="1 2" key="1">
    <citation type="journal article" date="2011" name="Science">
        <title>The Selaginella genome identifies genetic changes associated with the evolution of vascular plants.</title>
        <authorList>
            <person name="Banks J.A."/>
            <person name="Nishiyama T."/>
            <person name="Hasebe M."/>
            <person name="Bowman J.L."/>
            <person name="Gribskov M."/>
            <person name="dePamphilis C."/>
            <person name="Albert V.A."/>
            <person name="Aono N."/>
            <person name="Aoyama T."/>
            <person name="Ambrose B.A."/>
            <person name="Ashton N.W."/>
            <person name="Axtell M.J."/>
            <person name="Barker E."/>
            <person name="Barker M.S."/>
            <person name="Bennetzen J.L."/>
            <person name="Bonawitz N.D."/>
            <person name="Chapple C."/>
            <person name="Cheng C."/>
            <person name="Correa L.G."/>
            <person name="Dacre M."/>
            <person name="DeBarry J."/>
            <person name="Dreyer I."/>
            <person name="Elias M."/>
            <person name="Engstrom E.M."/>
            <person name="Estelle M."/>
            <person name="Feng L."/>
            <person name="Finet C."/>
            <person name="Floyd S.K."/>
            <person name="Frommer W.B."/>
            <person name="Fujita T."/>
            <person name="Gramzow L."/>
            <person name="Gutensohn M."/>
            <person name="Harholt J."/>
            <person name="Hattori M."/>
            <person name="Heyl A."/>
            <person name="Hirai T."/>
            <person name="Hiwatashi Y."/>
            <person name="Ishikawa M."/>
            <person name="Iwata M."/>
            <person name="Karol K.G."/>
            <person name="Koehler B."/>
            <person name="Kolukisaoglu U."/>
            <person name="Kubo M."/>
            <person name="Kurata T."/>
            <person name="Lalonde S."/>
            <person name="Li K."/>
            <person name="Li Y."/>
            <person name="Litt A."/>
            <person name="Lyons E."/>
            <person name="Manning G."/>
            <person name="Maruyama T."/>
            <person name="Michael T.P."/>
            <person name="Mikami K."/>
            <person name="Miyazaki S."/>
            <person name="Morinaga S."/>
            <person name="Murata T."/>
            <person name="Mueller-Roeber B."/>
            <person name="Nelson D.R."/>
            <person name="Obara M."/>
            <person name="Oguri Y."/>
            <person name="Olmstead R.G."/>
            <person name="Onodera N."/>
            <person name="Petersen B.L."/>
            <person name="Pils B."/>
            <person name="Prigge M."/>
            <person name="Rensing S.A."/>
            <person name="Riano-Pachon D.M."/>
            <person name="Roberts A.W."/>
            <person name="Sato Y."/>
            <person name="Scheller H.V."/>
            <person name="Schulz B."/>
            <person name="Schulz C."/>
            <person name="Shakirov E.V."/>
            <person name="Shibagaki N."/>
            <person name="Shinohara N."/>
            <person name="Shippen D.E."/>
            <person name="Soerensen I."/>
            <person name="Sotooka R."/>
            <person name="Sugimoto N."/>
            <person name="Sugita M."/>
            <person name="Sumikawa N."/>
            <person name="Tanurdzic M."/>
            <person name="Theissen G."/>
            <person name="Ulvskov P."/>
            <person name="Wakazuki S."/>
            <person name="Weng J.K."/>
            <person name="Willats W.W."/>
            <person name="Wipf D."/>
            <person name="Wolf P.G."/>
            <person name="Yang L."/>
            <person name="Zimmer A.D."/>
            <person name="Zhu Q."/>
            <person name="Mitros T."/>
            <person name="Hellsten U."/>
            <person name="Loque D."/>
            <person name="Otillar R."/>
            <person name="Salamov A."/>
            <person name="Schmutz J."/>
            <person name="Shapiro H."/>
            <person name="Lindquist E."/>
            <person name="Lucas S."/>
            <person name="Rokhsar D."/>
            <person name="Grigoriev I.V."/>
        </authorList>
    </citation>
    <scope>NUCLEOTIDE SEQUENCE [LARGE SCALE GENOMIC DNA]</scope>
</reference>
<proteinExistence type="predicted"/>
<accession>D8QPK6</accession>